<dbReference type="RefSeq" id="WP_346013856.1">
    <property type="nucleotide sequence ID" value="NZ_JAQYXP010000009.1"/>
</dbReference>
<feature type="compositionally biased region" description="Low complexity" evidence="1">
    <location>
        <begin position="86"/>
        <end position="96"/>
    </location>
</feature>
<reference evidence="2 3" key="1">
    <citation type="journal article" date="2023" name="PLoS ONE">
        <title>Complete genome assembly of Hawai'i environmental nontuberculous mycobacteria reveals unexpected co-isolation with methylobacteria.</title>
        <authorList>
            <person name="Hendrix J."/>
            <person name="Epperson L.E."/>
            <person name="Tong E.I."/>
            <person name="Chan Y.L."/>
            <person name="Hasan N.A."/>
            <person name="Dawrs S.N."/>
            <person name="Norton G.J."/>
            <person name="Virdi R."/>
            <person name="Crooks J.L."/>
            <person name="Chan E.D."/>
            <person name="Honda J.R."/>
            <person name="Strong M."/>
        </authorList>
    </citation>
    <scope>NUCLEOTIDE SEQUENCE [LARGE SCALE GENOMIC DNA]</scope>
    <source>
        <strain evidence="2 3">NJH_HI04-1</strain>
    </source>
</reference>
<feature type="compositionally biased region" description="Basic and acidic residues" evidence="1">
    <location>
        <begin position="108"/>
        <end position="123"/>
    </location>
</feature>
<gene>
    <name evidence="2" type="ORF">PUR29_36345</name>
</gene>
<comment type="caution">
    <text evidence="2">The sequence shown here is derived from an EMBL/GenBank/DDBJ whole genome shotgun (WGS) entry which is preliminary data.</text>
</comment>
<sequence length="143" mass="16057">MNRPRLVLTELREYRSERTGATYFAGYLGKARVVMLRDDRAEITGREVARWNILLEEPQPREEPQAPAGGGGERQARPAREERRAVPQASATTRSTGGRRRQLPEMTAEQRQEKTAAGKRAAESLRSCGIDPRSAIREDEIGL</sequence>
<name>A0ABV0A500_9HYPH</name>
<feature type="region of interest" description="Disordered" evidence="1">
    <location>
        <begin position="55"/>
        <end position="143"/>
    </location>
</feature>
<accession>A0ABV0A500</accession>
<keyword evidence="3" id="KW-1185">Reference proteome</keyword>
<evidence type="ECO:0000313" key="3">
    <source>
        <dbReference type="Proteomes" id="UP001407347"/>
    </source>
</evidence>
<evidence type="ECO:0000313" key="2">
    <source>
        <dbReference type="EMBL" id="MEN3238908.1"/>
    </source>
</evidence>
<dbReference type="Proteomes" id="UP001407347">
    <property type="component" value="Unassembled WGS sequence"/>
</dbReference>
<protein>
    <submittedName>
        <fullName evidence="2">Uncharacterized protein</fullName>
    </submittedName>
</protein>
<feature type="compositionally biased region" description="Basic and acidic residues" evidence="1">
    <location>
        <begin position="134"/>
        <end position="143"/>
    </location>
</feature>
<feature type="compositionally biased region" description="Basic and acidic residues" evidence="1">
    <location>
        <begin position="74"/>
        <end position="85"/>
    </location>
</feature>
<dbReference type="EMBL" id="JAQYXP010000009">
    <property type="protein sequence ID" value="MEN3238908.1"/>
    <property type="molecule type" value="Genomic_DNA"/>
</dbReference>
<proteinExistence type="predicted"/>
<evidence type="ECO:0000256" key="1">
    <source>
        <dbReference type="SAM" id="MobiDB-lite"/>
    </source>
</evidence>
<organism evidence="2 3">
    <name type="scientific">Methylobacterium ajmalii</name>
    <dbReference type="NCBI Taxonomy" id="2738439"/>
    <lineage>
        <taxon>Bacteria</taxon>
        <taxon>Pseudomonadati</taxon>
        <taxon>Pseudomonadota</taxon>
        <taxon>Alphaproteobacteria</taxon>
        <taxon>Hyphomicrobiales</taxon>
        <taxon>Methylobacteriaceae</taxon>
        <taxon>Methylobacterium</taxon>
    </lineage>
</organism>